<evidence type="ECO:0000313" key="3">
    <source>
        <dbReference type="Proteomes" id="UP000037035"/>
    </source>
</evidence>
<comment type="caution">
    <text evidence="2">The sequence shown here is derived from an EMBL/GenBank/DDBJ whole genome shotgun (WGS) entry which is preliminary data.</text>
</comment>
<dbReference type="AlphaFoldDB" id="A0A0L6V0E4"/>
<keyword evidence="1" id="KW-0472">Membrane</keyword>
<feature type="transmembrane region" description="Helical" evidence="1">
    <location>
        <begin position="214"/>
        <end position="234"/>
    </location>
</feature>
<gene>
    <name evidence="2" type="ORF">VP01_308g3</name>
</gene>
<organism evidence="2 3">
    <name type="scientific">Puccinia sorghi</name>
    <dbReference type="NCBI Taxonomy" id="27349"/>
    <lineage>
        <taxon>Eukaryota</taxon>
        <taxon>Fungi</taxon>
        <taxon>Dikarya</taxon>
        <taxon>Basidiomycota</taxon>
        <taxon>Pucciniomycotina</taxon>
        <taxon>Pucciniomycetes</taxon>
        <taxon>Pucciniales</taxon>
        <taxon>Pucciniaceae</taxon>
        <taxon>Puccinia</taxon>
    </lineage>
</organism>
<accession>A0A0L6V0E4</accession>
<dbReference type="VEuPathDB" id="FungiDB:VP01_308g3"/>
<keyword evidence="3" id="KW-1185">Reference proteome</keyword>
<reference evidence="2 3" key="1">
    <citation type="submission" date="2015-08" db="EMBL/GenBank/DDBJ databases">
        <title>Next Generation Sequencing and Analysis of the Genome of Puccinia sorghi L Schw, the Causal Agent of Maize Common Rust.</title>
        <authorList>
            <person name="Rochi L."/>
            <person name="Burguener G."/>
            <person name="Darino M."/>
            <person name="Turjanski A."/>
            <person name="Kreff E."/>
            <person name="Dieguez M.J."/>
            <person name="Sacco F."/>
        </authorList>
    </citation>
    <scope>NUCLEOTIDE SEQUENCE [LARGE SCALE GENOMIC DNA]</scope>
    <source>
        <strain evidence="2 3">RO10H11247</strain>
    </source>
</reference>
<sequence>MRLTEPSSPNRMLQCHIPPCDRWSSLHSPKSIQKGFQVLTFISRPDGTLNNVFCYKKPPLSEANKLFGASNYPNLNLVLPVFYEQEQLVIPAHEMIEKIDHYLKESINKPIAMILYPTFKTMFWKNHEHFIQEYYGVTLAHVIHVFCNKEEPSGQGQTTDPNHISDKKGEILLQVCPIYTGSKTWTQRKQTLGLLAPCQIPCQSMPGDMQLNCVLLWFYSILLKNIMSLVYYVVNYMYIHLINYIYIHLTVVQFSHAQAPLKLAQQRLINTWLASSMIHFSIVFPRQMGGWGLSLNRFLGEKVCKGMIICDRSGVCLTERVQACSRPVNYWDRKGCFRLH</sequence>
<keyword evidence="1" id="KW-1133">Transmembrane helix</keyword>
<protein>
    <submittedName>
        <fullName evidence="2">Uncharacterized protein</fullName>
    </submittedName>
</protein>
<proteinExistence type="predicted"/>
<dbReference type="Proteomes" id="UP000037035">
    <property type="component" value="Unassembled WGS sequence"/>
</dbReference>
<name>A0A0L6V0E4_9BASI</name>
<evidence type="ECO:0000256" key="1">
    <source>
        <dbReference type="SAM" id="Phobius"/>
    </source>
</evidence>
<evidence type="ECO:0000313" key="2">
    <source>
        <dbReference type="EMBL" id="KNZ53962.1"/>
    </source>
</evidence>
<keyword evidence="1" id="KW-0812">Transmembrane</keyword>
<dbReference type="EMBL" id="LAVV01008046">
    <property type="protein sequence ID" value="KNZ53962.1"/>
    <property type="molecule type" value="Genomic_DNA"/>
</dbReference>